<name>A0ABX6NXU7_AERME</name>
<accession>A0ABX6NXU7</accession>
<proteinExistence type="predicted"/>
<sequence length="96" mass="10099">MKIIGVELHTPSLDELSVLAAISLIYIVAAFLLDNLAIMQTTTLAYLLVGAVSGSLATSCGCSIPKYGVRGAILTLFFCIAMMGLCSALTNLIKLF</sequence>
<evidence type="ECO:0000256" key="1">
    <source>
        <dbReference type="SAM" id="Phobius"/>
    </source>
</evidence>
<keyword evidence="1" id="KW-1133">Transmembrane helix</keyword>
<dbReference type="EMBL" id="CP038449">
    <property type="protein sequence ID" value="QJT41219.1"/>
    <property type="molecule type" value="Genomic_DNA"/>
</dbReference>
<dbReference type="Proteomes" id="UP000502657">
    <property type="component" value="Plasmid pAeme5"/>
</dbReference>
<keyword evidence="3" id="KW-1185">Reference proteome</keyword>
<gene>
    <name evidence="2" type="ORF">E4188_22225</name>
</gene>
<keyword evidence="1" id="KW-0472">Membrane</keyword>
<keyword evidence="2" id="KW-0614">Plasmid</keyword>
<feature type="transmembrane region" description="Helical" evidence="1">
    <location>
        <begin position="73"/>
        <end position="93"/>
    </location>
</feature>
<geneLocation type="plasmid" evidence="3">
    <name>paeme5</name>
</geneLocation>
<feature type="transmembrane region" description="Helical" evidence="1">
    <location>
        <begin position="16"/>
        <end position="33"/>
    </location>
</feature>
<reference evidence="2 3" key="1">
    <citation type="submission" date="2019-03" db="EMBL/GenBank/DDBJ databases">
        <title>Novel transposon Tn6433 accelerates the dissemination of tet(E) in Aeromonas from aerobic biofilm under oxytetracycline stress.</title>
        <authorList>
            <person name="Shi Y."/>
            <person name="Tian Z."/>
            <person name="Zhang Y."/>
            <person name="Zhang H."/>
            <person name="Yang M."/>
        </authorList>
    </citation>
    <scope>NUCLEOTIDE SEQUENCE [LARGE SCALE GENOMIC DNA]</scope>
    <source>
        <strain evidence="2 3">R50-22</strain>
        <plasmid evidence="3">paeme5</plasmid>
    </source>
</reference>
<evidence type="ECO:0000313" key="2">
    <source>
        <dbReference type="EMBL" id="QJT41219.1"/>
    </source>
</evidence>
<evidence type="ECO:0000313" key="3">
    <source>
        <dbReference type="Proteomes" id="UP000502657"/>
    </source>
</evidence>
<dbReference type="RefSeq" id="WP_171270059.1">
    <property type="nucleotide sequence ID" value="NZ_CP038446.1"/>
</dbReference>
<keyword evidence="1" id="KW-0812">Transmembrane</keyword>
<organism evidence="2 3">
    <name type="scientific">Aeromonas media</name>
    <dbReference type="NCBI Taxonomy" id="651"/>
    <lineage>
        <taxon>Bacteria</taxon>
        <taxon>Pseudomonadati</taxon>
        <taxon>Pseudomonadota</taxon>
        <taxon>Gammaproteobacteria</taxon>
        <taxon>Aeromonadales</taxon>
        <taxon>Aeromonadaceae</taxon>
        <taxon>Aeromonas</taxon>
    </lineage>
</organism>
<feature type="transmembrane region" description="Helical" evidence="1">
    <location>
        <begin position="45"/>
        <end position="67"/>
    </location>
</feature>
<protein>
    <submittedName>
        <fullName evidence="2">Uncharacterized protein</fullName>
    </submittedName>
</protein>